<dbReference type="OrthoDB" id="8851930at2759"/>
<accession>A0A7J7XUF5</accession>
<evidence type="ECO:0000313" key="2">
    <source>
        <dbReference type="EMBL" id="KAF6353006.1"/>
    </source>
</evidence>
<reference evidence="2 3" key="1">
    <citation type="journal article" date="2020" name="Nature">
        <title>Six reference-quality genomes reveal evolution of bat adaptations.</title>
        <authorList>
            <person name="Jebb D."/>
            <person name="Huang Z."/>
            <person name="Pippel M."/>
            <person name="Hughes G.M."/>
            <person name="Lavrichenko K."/>
            <person name="Devanna P."/>
            <person name="Winkler S."/>
            <person name="Jermiin L.S."/>
            <person name="Skirmuntt E.C."/>
            <person name="Katzourakis A."/>
            <person name="Burkitt-Gray L."/>
            <person name="Ray D.A."/>
            <person name="Sullivan K.A.M."/>
            <person name="Roscito J.G."/>
            <person name="Kirilenko B.M."/>
            <person name="Davalos L.M."/>
            <person name="Corthals A.P."/>
            <person name="Power M.L."/>
            <person name="Jones G."/>
            <person name="Ransome R.D."/>
            <person name="Dechmann D.K.N."/>
            <person name="Locatelli A.G."/>
            <person name="Puechmaille S.J."/>
            <person name="Fedrigo O."/>
            <person name="Jarvis E.D."/>
            <person name="Hiller M."/>
            <person name="Vernes S.C."/>
            <person name="Myers E.W."/>
            <person name="Teeling E.C."/>
        </authorList>
    </citation>
    <scope>NUCLEOTIDE SEQUENCE [LARGE SCALE GENOMIC DNA]</scope>
    <source>
        <strain evidence="2">MPipKuh1</strain>
        <tissue evidence="2">Flight muscle</tissue>
    </source>
</reference>
<dbReference type="AlphaFoldDB" id="A0A7J7XUF5"/>
<sequence>MEANVQLMRVIQEMRAEINKLEKENQALRMKLTSSSQRTPSSGEHSGDEREEGVTDVDDLVEVPGQSPAILHNVISIDSEPDAQHQDNVMIVRRYSTSSPIYSFAANDPWKSGKRHPNSRVLETQRMVKPLTCSSIKKQDNEEKAFAEDSFTSKSSSHRAFPEYILSGREKIKAVSFLLPMDIASYSKNSSSLKYSANQTTNQLNTITE</sequence>
<name>A0A7J7XUF5_PIPKU</name>
<gene>
    <name evidence="2" type="ORF">mPipKuh1_002213</name>
</gene>
<dbReference type="Proteomes" id="UP000558488">
    <property type="component" value="Unassembled WGS sequence"/>
</dbReference>
<organism evidence="2 3">
    <name type="scientific">Pipistrellus kuhlii</name>
    <name type="common">Kuhl's pipistrelle</name>
    <dbReference type="NCBI Taxonomy" id="59472"/>
    <lineage>
        <taxon>Eukaryota</taxon>
        <taxon>Metazoa</taxon>
        <taxon>Chordata</taxon>
        <taxon>Craniata</taxon>
        <taxon>Vertebrata</taxon>
        <taxon>Euteleostomi</taxon>
        <taxon>Mammalia</taxon>
        <taxon>Eutheria</taxon>
        <taxon>Laurasiatheria</taxon>
        <taxon>Chiroptera</taxon>
        <taxon>Yangochiroptera</taxon>
        <taxon>Vespertilionidae</taxon>
        <taxon>Pipistrellus</taxon>
    </lineage>
</organism>
<dbReference type="EMBL" id="JACAGB010000007">
    <property type="protein sequence ID" value="KAF6353006.1"/>
    <property type="molecule type" value="Genomic_DNA"/>
</dbReference>
<proteinExistence type="predicted"/>
<evidence type="ECO:0000256" key="1">
    <source>
        <dbReference type="SAM" id="MobiDB-lite"/>
    </source>
</evidence>
<feature type="region of interest" description="Disordered" evidence="1">
    <location>
        <begin position="29"/>
        <end position="54"/>
    </location>
</feature>
<feature type="compositionally biased region" description="Polar residues" evidence="1">
    <location>
        <begin position="32"/>
        <end position="44"/>
    </location>
</feature>
<keyword evidence="3" id="KW-1185">Reference proteome</keyword>
<protein>
    <submittedName>
        <fullName evidence="2">Coiled-coil domain containing 195</fullName>
    </submittedName>
</protein>
<evidence type="ECO:0000313" key="3">
    <source>
        <dbReference type="Proteomes" id="UP000558488"/>
    </source>
</evidence>
<comment type="caution">
    <text evidence="2">The sequence shown here is derived from an EMBL/GenBank/DDBJ whole genome shotgun (WGS) entry which is preliminary data.</text>
</comment>